<protein>
    <submittedName>
        <fullName evidence="8">Reverse transcriptase domain-containing protein</fullName>
    </submittedName>
</protein>
<dbReference type="InterPro" id="IPR012337">
    <property type="entry name" value="RNaseH-like_sf"/>
</dbReference>
<dbReference type="InterPro" id="IPR001584">
    <property type="entry name" value="Integrase_cat-core"/>
</dbReference>
<reference evidence="8" key="2">
    <citation type="submission" date="2022-01" db="EMBL/GenBank/DDBJ databases">
        <authorList>
            <person name="Yamashiro T."/>
            <person name="Shiraishi A."/>
            <person name="Satake H."/>
            <person name="Nakayama K."/>
        </authorList>
    </citation>
    <scope>NUCLEOTIDE SEQUENCE</scope>
</reference>
<keyword evidence="4" id="KW-0255">Endonuclease</keyword>
<evidence type="ECO:0000313" key="8">
    <source>
        <dbReference type="EMBL" id="GJT04104.1"/>
    </source>
</evidence>
<dbReference type="InterPro" id="IPR043128">
    <property type="entry name" value="Rev_trsase/Diguanyl_cyclase"/>
</dbReference>
<keyword evidence="5" id="KW-0378">Hydrolase</keyword>
<dbReference type="Gene3D" id="3.10.10.10">
    <property type="entry name" value="HIV Type 1 Reverse Transcriptase, subunit A, domain 1"/>
    <property type="match status" value="1"/>
</dbReference>
<evidence type="ECO:0000256" key="6">
    <source>
        <dbReference type="ARBA" id="ARBA00022918"/>
    </source>
</evidence>
<sequence>MQELSEQLQELQDKGFIWPSHSPWGAPVLFVNKKDGSFRMCIDYREPKKLTIKNRYPLPRIGDSFDQLQEMKEDHENHLRLMLDLLRKEKLYAKFSKCEFWLQEVHFLGHVVNHDGIHVDPSKIEAVKSWKAPTTPSEDNLCNAPILSLPDEVEDFVVYCDASNQGLGCVIMQRDKVIAYASRQLKIHEKNYTTHDLKLGPVVFALKIWRHYLYGTKSVIYTDHKSLQHIFDQKELNMRQRRWLELFSDYECKIKYHPGKANVVADALSRRERVKPQRVRAMAVTIQSGVKGLILAAQVEAFKDENMIAEGLNGTDQQMEKREDGSLYYMNRIWVPLVGGVRTKIMDEAHKTRYSVHPGVDKITMIFETCIGGREKIAMDFITKLPRSSSGHDAIWVIVDRLTKAAHFLAIQEDYSMDKLARLYIDEIVARHGVPTSIISDRDGRFTSKFWQTMQKALGTHFDMSTTYHPQTDGQSGRTIQKLEDMLRACVINFGGSWNIHFPLAEFSYNNSYHSSIRCAPFEALYGRKCRSPVLWAEIGDNRLIRPELVQETTDKVVVIRDRLKAARDRQKSYADNRRKPLEFQVGDHVMLKVSHWKGVVRFGKKGMLAPRFVGPFKILERIGPVAYRLRLPEELSSVHDTFHVSNLKKCLADANLHVPLDEIKVDKTLCFVEEPLKIMDREVKTLKRSKIPIIKVRWNSKRGPEFTWERKDHMKAKFFARLSEGIGICFASEAAVPGGKGFFFVEGLAGRQRSVPGGKGLVEGSKGVSKVSLEVLDPSWLSRPSLSHSIPVSLDESRSPDFDLFSDQEEYSEEEVAETMAETMEQYMSKTRADYGLGVARPKIKENDNFELKGQFLKELRTNTFSGSNHEDANEHIEKVLEIVDLFHIPNISIYQVMLRAFPMSLTGAASRWLRNKPSGSITTWEDLKKKFLRKYCPPSQKIEKINNFQQESNENLYQAWDQFKELLKKCPQHYLTKMQEVVLFYNGLDVPTRQILDSRGAIPSKTAVDAKVAIQEMVEYS</sequence>
<evidence type="ECO:0000256" key="3">
    <source>
        <dbReference type="ARBA" id="ARBA00022722"/>
    </source>
</evidence>
<dbReference type="InterPro" id="IPR056924">
    <property type="entry name" value="SH3_Tf2-1"/>
</dbReference>
<dbReference type="CDD" id="cd09274">
    <property type="entry name" value="RNase_HI_RT_Ty3"/>
    <property type="match status" value="1"/>
</dbReference>
<dbReference type="InterPro" id="IPR041373">
    <property type="entry name" value="RT_RNaseH"/>
</dbReference>
<dbReference type="PANTHER" id="PTHR37984:SF5">
    <property type="entry name" value="PROTEIN NYNRIN-LIKE"/>
    <property type="match status" value="1"/>
</dbReference>
<dbReference type="CDD" id="cd01647">
    <property type="entry name" value="RT_LTR"/>
    <property type="match status" value="1"/>
</dbReference>
<dbReference type="InterPro" id="IPR036397">
    <property type="entry name" value="RNaseH_sf"/>
</dbReference>
<evidence type="ECO:0000256" key="2">
    <source>
        <dbReference type="ARBA" id="ARBA00022695"/>
    </source>
</evidence>
<evidence type="ECO:0000256" key="1">
    <source>
        <dbReference type="ARBA" id="ARBA00022679"/>
    </source>
</evidence>
<dbReference type="PANTHER" id="PTHR37984">
    <property type="entry name" value="PROTEIN CBG26694"/>
    <property type="match status" value="1"/>
</dbReference>
<proteinExistence type="predicted"/>
<keyword evidence="1" id="KW-0808">Transferase</keyword>
<dbReference type="Gene3D" id="3.30.70.270">
    <property type="match status" value="2"/>
</dbReference>
<dbReference type="SUPFAM" id="SSF56672">
    <property type="entry name" value="DNA/RNA polymerases"/>
    <property type="match status" value="1"/>
</dbReference>
<dbReference type="GO" id="GO:0003964">
    <property type="term" value="F:RNA-directed DNA polymerase activity"/>
    <property type="evidence" value="ECO:0007669"/>
    <property type="project" value="UniProtKB-KW"/>
</dbReference>
<keyword evidence="9" id="KW-1185">Reference proteome</keyword>
<comment type="caution">
    <text evidence="8">The sequence shown here is derived from an EMBL/GenBank/DDBJ whole genome shotgun (WGS) entry which is preliminary data.</text>
</comment>
<evidence type="ECO:0000256" key="4">
    <source>
        <dbReference type="ARBA" id="ARBA00022759"/>
    </source>
</evidence>
<name>A0ABQ5AT46_9ASTR</name>
<dbReference type="Pfam" id="PF03732">
    <property type="entry name" value="Retrotrans_gag"/>
    <property type="match status" value="1"/>
</dbReference>
<dbReference type="Pfam" id="PF24626">
    <property type="entry name" value="SH3_Tf2-1"/>
    <property type="match status" value="1"/>
</dbReference>
<dbReference type="Proteomes" id="UP001151760">
    <property type="component" value="Unassembled WGS sequence"/>
</dbReference>
<keyword evidence="3" id="KW-0540">Nuclease</keyword>
<accession>A0ABQ5AT46</accession>
<dbReference type="Pfam" id="PF17917">
    <property type="entry name" value="RT_RNaseH"/>
    <property type="match status" value="1"/>
</dbReference>
<dbReference type="EMBL" id="BQNB010012482">
    <property type="protein sequence ID" value="GJT04104.1"/>
    <property type="molecule type" value="Genomic_DNA"/>
</dbReference>
<evidence type="ECO:0000259" key="7">
    <source>
        <dbReference type="PROSITE" id="PS50994"/>
    </source>
</evidence>
<dbReference type="InterPro" id="IPR005162">
    <property type="entry name" value="Retrotrans_gag_dom"/>
</dbReference>
<dbReference type="Gene3D" id="3.30.420.10">
    <property type="entry name" value="Ribonuclease H-like superfamily/Ribonuclease H"/>
    <property type="match status" value="1"/>
</dbReference>
<keyword evidence="2" id="KW-0548">Nucleotidyltransferase</keyword>
<evidence type="ECO:0000313" key="9">
    <source>
        <dbReference type="Proteomes" id="UP001151760"/>
    </source>
</evidence>
<gene>
    <name evidence="8" type="ORF">Tco_0838566</name>
</gene>
<reference evidence="8" key="1">
    <citation type="journal article" date="2022" name="Int. J. Mol. Sci.">
        <title>Draft Genome of Tanacetum Coccineum: Genomic Comparison of Closely Related Tanacetum-Family Plants.</title>
        <authorList>
            <person name="Yamashiro T."/>
            <person name="Shiraishi A."/>
            <person name="Nakayama K."/>
            <person name="Satake H."/>
        </authorList>
    </citation>
    <scope>NUCLEOTIDE SEQUENCE</scope>
</reference>
<feature type="domain" description="Integrase catalytic" evidence="7">
    <location>
        <begin position="354"/>
        <end position="529"/>
    </location>
</feature>
<dbReference type="PROSITE" id="PS50994">
    <property type="entry name" value="INTEGRASE"/>
    <property type="match status" value="1"/>
</dbReference>
<keyword evidence="6 8" id="KW-0695">RNA-directed DNA polymerase</keyword>
<dbReference type="InterPro" id="IPR050951">
    <property type="entry name" value="Retrovirus_Pol_polyprotein"/>
</dbReference>
<organism evidence="8 9">
    <name type="scientific">Tanacetum coccineum</name>
    <dbReference type="NCBI Taxonomy" id="301880"/>
    <lineage>
        <taxon>Eukaryota</taxon>
        <taxon>Viridiplantae</taxon>
        <taxon>Streptophyta</taxon>
        <taxon>Embryophyta</taxon>
        <taxon>Tracheophyta</taxon>
        <taxon>Spermatophyta</taxon>
        <taxon>Magnoliopsida</taxon>
        <taxon>eudicotyledons</taxon>
        <taxon>Gunneridae</taxon>
        <taxon>Pentapetalae</taxon>
        <taxon>asterids</taxon>
        <taxon>campanulids</taxon>
        <taxon>Asterales</taxon>
        <taxon>Asteraceae</taxon>
        <taxon>Asteroideae</taxon>
        <taxon>Anthemideae</taxon>
        <taxon>Anthemidinae</taxon>
        <taxon>Tanacetum</taxon>
    </lineage>
</organism>
<dbReference type="InterPro" id="IPR043502">
    <property type="entry name" value="DNA/RNA_pol_sf"/>
</dbReference>
<dbReference type="SUPFAM" id="SSF53098">
    <property type="entry name" value="Ribonuclease H-like"/>
    <property type="match status" value="1"/>
</dbReference>
<evidence type="ECO:0000256" key="5">
    <source>
        <dbReference type="ARBA" id="ARBA00022801"/>
    </source>
</evidence>